<accession>A0AAN9JVX0</accession>
<dbReference type="EMBL" id="JAYMYQ010000011">
    <property type="protein sequence ID" value="KAK7306053.1"/>
    <property type="molecule type" value="Genomic_DNA"/>
</dbReference>
<proteinExistence type="predicted"/>
<dbReference type="Proteomes" id="UP001367508">
    <property type="component" value="Unassembled WGS sequence"/>
</dbReference>
<keyword evidence="2" id="KW-1185">Reference proteome</keyword>
<dbReference type="AlphaFoldDB" id="A0AAN9JVX0"/>
<name>A0AAN9JVX0_CANGL</name>
<comment type="caution">
    <text evidence="1">The sequence shown here is derived from an EMBL/GenBank/DDBJ whole genome shotgun (WGS) entry which is preliminary data.</text>
</comment>
<gene>
    <name evidence="1" type="ORF">VNO77_43970</name>
</gene>
<reference evidence="1 2" key="1">
    <citation type="submission" date="2024-01" db="EMBL/GenBank/DDBJ databases">
        <title>The genomes of 5 underutilized Papilionoideae crops provide insights into root nodulation and disease resistanc.</title>
        <authorList>
            <person name="Jiang F."/>
        </authorList>
    </citation>
    <scope>NUCLEOTIDE SEQUENCE [LARGE SCALE GENOMIC DNA]</scope>
    <source>
        <strain evidence="1">LVBAO_FW01</strain>
        <tissue evidence="1">Leaves</tissue>
    </source>
</reference>
<evidence type="ECO:0000313" key="1">
    <source>
        <dbReference type="EMBL" id="KAK7306053.1"/>
    </source>
</evidence>
<sequence length="130" mass="14370">MVVSLASPSGVAQLLNFILDHSPRTPWPKGLTSSIPVWLHKFSVARSHMGTRLVSFGEDGAQSRLIRKDTHREPGPLHDQNVVLPTCLLLLVVRPSMLHASHLTRPDLEATPYHNEPHIPADIAKSGPWL</sequence>
<organism evidence="1 2">
    <name type="scientific">Canavalia gladiata</name>
    <name type="common">Sword bean</name>
    <name type="synonym">Dolichos gladiatus</name>
    <dbReference type="NCBI Taxonomy" id="3824"/>
    <lineage>
        <taxon>Eukaryota</taxon>
        <taxon>Viridiplantae</taxon>
        <taxon>Streptophyta</taxon>
        <taxon>Embryophyta</taxon>
        <taxon>Tracheophyta</taxon>
        <taxon>Spermatophyta</taxon>
        <taxon>Magnoliopsida</taxon>
        <taxon>eudicotyledons</taxon>
        <taxon>Gunneridae</taxon>
        <taxon>Pentapetalae</taxon>
        <taxon>rosids</taxon>
        <taxon>fabids</taxon>
        <taxon>Fabales</taxon>
        <taxon>Fabaceae</taxon>
        <taxon>Papilionoideae</taxon>
        <taxon>50 kb inversion clade</taxon>
        <taxon>NPAAA clade</taxon>
        <taxon>indigoferoid/millettioid clade</taxon>
        <taxon>Phaseoleae</taxon>
        <taxon>Canavalia</taxon>
    </lineage>
</organism>
<protein>
    <submittedName>
        <fullName evidence="1">Uncharacterized protein</fullName>
    </submittedName>
</protein>
<evidence type="ECO:0000313" key="2">
    <source>
        <dbReference type="Proteomes" id="UP001367508"/>
    </source>
</evidence>